<dbReference type="InterPro" id="IPR036291">
    <property type="entry name" value="NAD(P)-bd_dom_sf"/>
</dbReference>
<comment type="caution">
    <text evidence="4">The sequence shown here is derived from an EMBL/GenBank/DDBJ whole genome shotgun (WGS) entry which is preliminary data.</text>
</comment>
<evidence type="ECO:0000256" key="2">
    <source>
        <dbReference type="ARBA" id="ARBA00023002"/>
    </source>
</evidence>
<dbReference type="Pfam" id="PF00106">
    <property type="entry name" value="adh_short"/>
    <property type="match status" value="1"/>
</dbReference>
<reference evidence="4 5" key="1">
    <citation type="submission" date="2020-01" db="EMBL/GenBank/DDBJ databases">
        <title>Insect and environment-associated Actinomycetes.</title>
        <authorList>
            <person name="Currrie C."/>
            <person name="Chevrette M."/>
            <person name="Carlson C."/>
            <person name="Stubbendieck R."/>
            <person name="Wendt-Pienkowski E."/>
        </authorList>
    </citation>
    <scope>NUCLEOTIDE SEQUENCE [LARGE SCALE GENOMIC DNA]</scope>
    <source>
        <strain evidence="4 5">SID7590</strain>
    </source>
</reference>
<dbReference type="SUPFAM" id="SSF51735">
    <property type="entry name" value="NAD(P)-binding Rossmann-fold domains"/>
    <property type="match status" value="1"/>
</dbReference>
<dbReference type="Gene3D" id="3.40.50.720">
    <property type="entry name" value="NAD(P)-binding Rossmann-like Domain"/>
    <property type="match status" value="1"/>
</dbReference>
<keyword evidence="2" id="KW-0560">Oxidoreductase</keyword>
<dbReference type="AlphaFoldDB" id="A0A7K3S7L2"/>
<protein>
    <submittedName>
        <fullName evidence="4">SDR family NAD(P)-dependent oxidoreductase</fullName>
    </submittedName>
</protein>
<dbReference type="PANTHER" id="PTHR43669">
    <property type="entry name" value="5-KETO-D-GLUCONATE 5-REDUCTASE"/>
    <property type="match status" value="1"/>
</dbReference>
<accession>A0A7K3S7L2</accession>
<sequence>MNKEVHSDEFTGRTALVTGGGSGIGRATARRWAAGGGHVTVLGRREEPLRATVELIE</sequence>
<feature type="non-terminal residue" evidence="4">
    <location>
        <position position="57"/>
    </location>
</feature>
<dbReference type="EMBL" id="JAAGMP010001567">
    <property type="protein sequence ID" value="NEC23480.1"/>
    <property type="molecule type" value="Genomic_DNA"/>
</dbReference>
<evidence type="ECO:0000256" key="3">
    <source>
        <dbReference type="SAM" id="MobiDB-lite"/>
    </source>
</evidence>
<dbReference type="PANTHER" id="PTHR43669:SF3">
    <property type="entry name" value="ALCOHOL DEHYDROGENASE, PUTATIVE (AFU_ORTHOLOGUE AFUA_3G03445)-RELATED"/>
    <property type="match status" value="1"/>
</dbReference>
<evidence type="ECO:0000313" key="5">
    <source>
        <dbReference type="Proteomes" id="UP000469670"/>
    </source>
</evidence>
<feature type="region of interest" description="Disordered" evidence="3">
    <location>
        <begin position="1"/>
        <end position="22"/>
    </location>
</feature>
<name>A0A7K3S7L2_9ACTN</name>
<dbReference type="InterPro" id="IPR002347">
    <property type="entry name" value="SDR_fam"/>
</dbReference>
<comment type="similarity">
    <text evidence="1">Belongs to the short-chain dehydrogenases/reductases (SDR) family.</text>
</comment>
<proteinExistence type="inferred from homology"/>
<evidence type="ECO:0000256" key="1">
    <source>
        <dbReference type="ARBA" id="ARBA00006484"/>
    </source>
</evidence>
<gene>
    <name evidence="4" type="ORF">G3I50_35295</name>
</gene>
<dbReference type="GO" id="GO:0016491">
    <property type="term" value="F:oxidoreductase activity"/>
    <property type="evidence" value="ECO:0007669"/>
    <property type="project" value="UniProtKB-KW"/>
</dbReference>
<dbReference type="RefSeq" id="WP_164207693.1">
    <property type="nucleotide sequence ID" value="NZ_JAAGMP010001567.1"/>
</dbReference>
<dbReference type="Proteomes" id="UP000469670">
    <property type="component" value="Unassembled WGS sequence"/>
</dbReference>
<feature type="compositionally biased region" description="Basic and acidic residues" evidence="3">
    <location>
        <begin position="1"/>
        <end position="11"/>
    </location>
</feature>
<evidence type="ECO:0000313" key="4">
    <source>
        <dbReference type="EMBL" id="NEC23480.1"/>
    </source>
</evidence>
<organism evidence="4 5">
    <name type="scientific">Streptomyces parvus</name>
    <dbReference type="NCBI Taxonomy" id="66428"/>
    <lineage>
        <taxon>Bacteria</taxon>
        <taxon>Bacillati</taxon>
        <taxon>Actinomycetota</taxon>
        <taxon>Actinomycetes</taxon>
        <taxon>Kitasatosporales</taxon>
        <taxon>Streptomycetaceae</taxon>
        <taxon>Streptomyces</taxon>
    </lineage>
</organism>